<dbReference type="GO" id="GO:0005739">
    <property type="term" value="C:mitochondrion"/>
    <property type="evidence" value="ECO:0007669"/>
    <property type="project" value="TreeGrafter"/>
</dbReference>
<dbReference type="InterPro" id="IPR007848">
    <property type="entry name" value="Small_mtfrase_dom"/>
</dbReference>
<dbReference type="Gene3D" id="3.40.50.150">
    <property type="entry name" value="Vaccinia Virus protein VP39"/>
    <property type="match status" value="1"/>
</dbReference>
<dbReference type="SUPFAM" id="SSF53335">
    <property type="entry name" value="S-adenosyl-L-methionine-dependent methyltransferases"/>
    <property type="match status" value="1"/>
</dbReference>
<dbReference type="InterPro" id="IPR019874">
    <property type="entry name" value="RF_methyltr_PrmC"/>
</dbReference>
<keyword evidence="2 8" id="KW-0489">Methyltransferase</keyword>
<dbReference type="NCBIfam" id="TIGR03534">
    <property type="entry name" value="RF_mod_PrmC"/>
    <property type="match status" value="1"/>
</dbReference>
<dbReference type="OrthoDB" id="269872at2759"/>
<dbReference type="PROSITE" id="PS00092">
    <property type="entry name" value="N6_MTASE"/>
    <property type="match status" value="1"/>
</dbReference>
<dbReference type="EC" id="2.1.1.297" evidence="1"/>
<dbReference type="InterPro" id="IPR029063">
    <property type="entry name" value="SAM-dependent_MTases_sf"/>
</dbReference>
<evidence type="ECO:0000313" key="8">
    <source>
        <dbReference type="EMBL" id="GAX16065.1"/>
    </source>
</evidence>
<evidence type="ECO:0000259" key="6">
    <source>
        <dbReference type="Pfam" id="PF05175"/>
    </source>
</evidence>
<name>A0A1Z5JPV8_FISSO</name>
<dbReference type="Pfam" id="PF05175">
    <property type="entry name" value="MTS"/>
    <property type="match status" value="1"/>
</dbReference>
<comment type="catalytic activity">
    <reaction evidence="5">
        <text>L-glutaminyl-[peptide chain release factor] + S-adenosyl-L-methionine = N(5)-methyl-L-glutaminyl-[peptide chain release factor] + S-adenosyl-L-homocysteine + H(+)</text>
        <dbReference type="Rhea" id="RHEA:42896"/>
        <dbReference type="Rhea" id="RHEA-COMP:10271"/>
        <dbReference type="Rhea" id="RHEA-COMP:10272"/>
        <dbReference type="ChEBI" id="CHEBI:15378"/>
        <dbReference type="ChEBI" id="CHEBI:30011"/>
        <dbReference type="ChEBI" id="CHEBI:57856"/>
        <dbReference type="ChEBI" id="CHEBI:59789"/>
        <dbReference type="ChEBI" id="CHEBI:61891"/>
        <dbReference type="EC" id="2.1.1.297"/>
    </reaction>
</comment>
<dbReference type="Proteomes" id="UP000198406">
    <property type="component" value="Unassembled WGS sequence"/>
</dbReference>
<dbReference type="Gene3D" id="1.10.8.10">
    <property type="entry name" value="DNA helicase RuvA subunit, C-terminal domain"/>
    <property type="match status" value="1"/>
</dbReference>
<evidence type="ECO:0000259" key="7">
    <source>
        <dbReference type="Pfam" id="PF17827"/>
    </source>
</evidence>
<organism evidence="8 9">
    <name type="scientific">Fistulifera solaris</name>
    <name type="common">Oleaginous diatom</name>
    <dbReference type="NCBI Taxonomy" id="1519565"/>
    <lineage>
        <taxon>Eukaryota</taxon>
        <taxon>Sar</taxon>
        <taxon>Stramenopiles</taxon>
        <taxon>Ochrophyta</taxon>
        <taxon>Bacillariophyta</taxon>
        <taxon>Bacillariophyceae</taxon>
        <taxon>Bacillariophycidae</taxon>
        <taxon>Naviculales</taxon>
        <taxon>Naviculaceae</taxon>
        <taxon>Fistulifera</taxon>
    </lineage>
</organism>
<dbReference type="NCBIfam" id="TIGR00536">
    <property type="entry name" value="hemK_fam"/>
    <property type="match status" value="1"/>
</dbReference>
<comment type="caution">
    <text evidence="8">The sequence shown here is derived from an EMBL/GenBank/DDBJ whole genome shotgun (WGS) entry which is preliminary data.</text>
</comment>
<protein>
    <recommendedName>
        <fullName evidence="1">peptide chain release factor N(5)-glutamine methyltransferase</fullName>
        <ecNumber evidence="1">2.1.1.297</ecNumber>
    </recommendedName>
</protein>
<evidence type="ECO:0000256" key="1">
    <source>
        <dbReference type="ARBA" id="ARBA00012771"/>
    </source>
</evidence>
<evidence type="ECO:0000256" key="3">
    <source>
        <dbReference type="ARBA" id="ARBA00022679"/>
    </source>
</evidence>
<evidence type="ECO:0000256" key="5">
    <source>
        <dbReference type="ARBA" id="ARBA00048391"/>
    </source>
</evidence>
<dbReference type="CDD" id="cd02440">
    <property type="entry name" value="AdoMet_MTases"/>
    <property type="match status" value="1"/>
</dbReference>
<dbReference type="EMBL" id="BDSP01000101">
    <property type="protein sequence ID" value="GAX16065.1"/>
    <property type="molecule type" value="Genomic_DNA"/>
</dbReference>
<dbReference type="Pfam" id="PF17827">
    <property type="entry name" value="PrmC_N"/>
    <property type="match status" value="1"/>
</dbReference>
<accession>A0A1Z5JPV8</accession>
<keyword evidence="4" id="KW-0949">S-adenosyl-L-methionine</keyword>
<sequence length="386" mass="43944">MQFTMRKRNSRLIGLLFWSGGLTRSRQHPVLTSGFSFTHFRQASFLRQRWTRSLPKGSCWRDFFSSLKGLHDGSVYPSGMSVALVLAHAIHDLKDIEDEQATVSVTNILADVLGLPWTTGYKDLTWIATNQHAIPQHLAELACRLLTEQEAEELTDKLQRRKRQEPIQYIIGKWDFLDYTFRVRAPLLCPRPETEELVELVAQEIAENPSIQHILDVGCGTGCIGISLAAKFPYLHVSAIDLEPVAVQTSQENALQVLGSQWKEQYDAQLCTAQDLVVDRRFDLVVSNPPYIPSEDMKELDKEVKDYESHQALSGLSEDGLDVIRDIIEKLPYWCYASATCWMEVDPSQPAILRELLACHPHVAFVSSHFDMFGKERFVKLKVHHI</sequence>
<feature type="domain" description="Methyltransferase small" evidence="6">
    <location>
        <begin position="200"/>
        <end position="294"/>
    </location>
</feature>
<dbReference type="AlphaFoldDB" id="A0A1Z5JPV8"/>
<reference evidence="8 9" key="1">
    <citation type="journal article" date="2015" name="Plant Cell">
        <title>Oil accumulation by the oleaginous diatom Fistulifera solaris as revealed by the genome and transcriptome.</title>
        <authorList>
            <person name="Tanaka T."/>
            <person name="Maeda Y."/>
            <person name="Veluchamy A."/>
            <person name="Tanaka M."/>
            <person name="Abida H."/>
            <person name="Marechal E."/>
            <person name="Bowler C."/>
            <person name="Muto M."/>
            <person name="Sunaga Y."/>
            <person name="Tanaka M."/>
            <person name="Yoshino T."/>
            <person name="Taniguchi T."/>
            <person name="Fukuda Y."/>
            <person name="Nemoto M."/>
            <person name="Matsumoto M."/>
            <person name="Wong P.S."/>
            <person name="Aburatani S."/>
            <person name="Fujibuchi W."/>
        </authorList>
    </citation>
    <scope>NUCLEOTIDE SEQUENCE [LARGE SCALE GENOMIC DNA]</scope>
    <source>
        <strain evidence="8 9">JPCC DA0580</strain>
    </source>
</reference>
<dbReference type="InterPro" id="IPR050320">
    <property type="entry name" value="N5-glutamine_MTase"/>
</dbReference>
<evidence type="ECO:0000313" key="9">
    <source>
        <dbReference type="Proteomes" id="UP000198406"/>
    </source>
</evidence>
<dbReference type="GO" id="GO:0032259">
    <property type="term" value="P:methylation"/>
    <property type="evidence" value="ECO:0007669"/>
    <property type="project" value="UniProtKB-KW"/>
</dbReference>
<dbReference type="PANTHER" id="PTHR18895:SF74">
    <property type="entry name" value="MTRF1L RELEASE FACTOR GLUTAMINE METHYLTRANSFERASE"/>
    <property type="match status" value="1"/>
</dbReference>
<feature type="domain" description="Release factor glutamine methyltransferase N-terminal" evidence="7">
    <location>
        <begin position="86"/>
        <end position="172"/>
    </location>
</feature>
<dbReference type="InParanoid" id="A0A1Z5JPV8"/>
<keyword evidence="9" id="KW-1185">Reference proteome</keyword>
<gene>
    <name evidence="8" type="ORF">FisN_20Hh259</name>
</gene>
<keyword evidence="3 8" id="KW-0808">Transferase</keyword>
<dbReference type="GO" id="GO:0003676">
    <property type="term" value="F:nucleic acid binding"/>
    <property type="evidence" value="ECO:0007669"/>
    <property type="project" value="InterPro"/>
</dbReference>
<proteinExistence type="predicted"/>
<dbReference type="GO" id="GO:0102559">
    <property type="term" value="F:peptide chain release factor N(5)-glutamine methyltransferase activity"/>
    <property type="evidence" value="ECO:0007669"/>
    <property type="project" value="UniProtKB-EC"/>
</dbReference>
<dbReference type="InterPro" id="IPR002052">
    <property type="entry name" value="DNA_methylase_N6_adenine_CS"/>
</dbReference>
<evidence type="ECO:0000256" key="4">
    <source>
        <dbReference type="ARBA" id="ARBA00022691"/>
    </source>
</evidence>
<dbReference type="InterPro" id="IPR004556">
    <property type="entry name" value="HemK-like"/>
</dbReference>
<dbReference type="InterPro" id="IPR040758">
    <property type="entry name" value="PrmC_N"/>
</dbReference>
<dbReference type="PANTHER" id="PTHR18895">
    <property type="entry name" value="HEMK METHYLTRANSFERASE"/>
    <property type="match status" value="1"/>
</dbReference>
<evidence type="ECO:0000256" key="2">
    <source>
        <dbReference type="ARBA" id="ARBA00022603"/>
    </source>
</evidence>